<evidence type="ECO:0000313" key="2">
    <source>
        <dbReference type="EMBL" id="GAA4799947.1"/>
    </source>
</evidence>
<dbReference type="Proteomes" id="UP001501265">
    <property type="component" value="Unassembled WGS sequence"/>
</dbReference>
<organism evidence="2 3">
    <name type="scientific">Streptomyces ziwulingensis</name>
    <dbReference type="NCBI Taxonomy" id="1045501"/>
    <lineage>
        <taxon>Bacteria</taxon>
        <taxon>Bacillati</taxon>
        <taxon>Actinomycetota</taxon>
        <taxon>Actinomycetes</taxon>
        <taxon>Kitasatosporales</taxon>
        <taxon>Streptomycetaceae</taxon>
        <taxon>Streptomyces</taxon>
    </lineage>
</organism>
<comment type="caution">
    <text evidence="2">The sequence shown here is derived from an EMBL/GenBank/DDBJ whole genome shotgun (WGS) entry which is preliminary data.</text>
</comment>
<gene>
    <name evidence="2" type="ORF">GCM10023220_30290</name>
</gene>
<feature type="compositionally biased region" description="Low complexity" evidence="1">
    <location>
        <begin position="16"/>
        <end position="25"/>
    </location>
</feature>
<reference evidence="3" key="1">
    <citation type="journal article" date="2019" name="Int. J. Syst. Evol. Microbiol.">
        <title>The Global Catalogue of Microorganisms (GCM) 10K type strain sequencing project: providing services to taxonomists for standard genome sequencing and annotation.</title>
        <authorList>
            <consortium name="The Broad Institute Genomics Platform"/>
            <consortium name="The Broad Institute Genome Sequencing Center for Infectious Disease"/>
            <person name="Wu L."/>
            <person name="Ma J."/>
        </authorList>
    </citation>
    <scope>NUCLEOTIDE SEQUENCE [LARGE SCALE GENOMIC DNA]</scope>
    <source>
        <strain evidence="3">JCM 18081</strain>
    </source>
</reference>
<evidence type="ECO:0000313" key="3">
    <source>
        <dbReference type="Proteomes" id="UP001501265"/>
    </source>
</evidence>
<name>A0ABP9BSU8_9ACTN</name>
<keyword evidence="3" id="KW-1185">Reference proteome</keyword>
<dbReference type="Gene3D" id="3.40.30.10">
    <property type="entry name" value="Glutaredoxin"/>
    <property type="match status" value="1"/>
</dbReference>
<dbReference type="EMBL" id="BAABIG010000025">
    <property type="protein sequence ID" value="GAA4799947.1"/>
    <property type="molecule type" value="Genomic_DNA"/>
</dbReference>
<accession>A0ABP9BSU8</accession>
<dbReference type="SUPFAM" id="SSF52833">
    <property type="entry name" value="Thioredoxin-like"/>
    <property type="match status" value="1"/>
</dbReference>
<proteinExistence type="predicted"/>
<evidence type="ECO:0000256" key="1">
    <source>
        <dbReference type="SAM" id="MobiDB-lite"/>
    </source>
</evidence>
<dbReference type="InterPro" id="IPR036249">
    <property type="entry name" value="Thioredoxin-like_sf"/>
</dbReference>
<feature type="region of interest" description="Disordered" evidence="1">
    <location>
        <begin position="1"/>
        <end position="32"/>
    </location>
</feature>
<dbReference type="Pfam" id="PF13743">
    <property type="entry name" value="Thioredoxin_5"/>
    <property type="match status" value="1"/>
</dbReference>
<evidence type="ECO:0008006" key="4">
    <source>
        <dbReference type="Google" id="ProtNLM"/>
    </source>
</evidence>
<sequence length="336" mass="35207">MTSGTGRRPGTGAPGTPGETSAARTARAEETARADVEVVEYTDPLCPWSWGAEPVLRRLGAALGGRVRRRRVYGVLFDHDDDPPPDPAAETAWYARYVEDVSAHTGAPRAARLSRVAASSWPASLVAKAARRQGEEVAERVLRRLRETLFVLGEPADTPALALAAARGVPGLDPARLAADAAGAAVLAEVRADRAEARRPVREVLAVPAAGSPHPGAAKETDDGGHRYALPTVLVSGPAGRRAVPGWRPYEAYAAAVDAVCPGAVSPYDALSPARALERYRSLTEPERRLLTRGPWPPAGAVRVDTAGGPLWLHPDEAAVHPATRGGGPATPPPAL</sequence>
<protein>
    <recommendedName>
        <fullName evidence="4">DsbA family dithiol-disulfide isomerase</fullName>
    </recommendedName>
</protein>